<evidence type="ECO:0000259" key="7">
    <source>
        <dbReference type="PROSITE" id="PS51012"/>
    </source>
</evidence>
<dbReference type="PANTHER" id="PTHR43229:SF2">
    <property type="entry name" value="NODULATION PROTEIN J"/>
    <property type="match status" value="1"/>
</dbReference>
<evidence type="ECO:0000256" key="3">
    <source>
        <dbReference type="ARBA" id="ARBA00022989"/>
    </source>
</evidence>
<keyword evidence="3 6" id="KW-1133">Transmembrane helix</keyword>
<dbReference type="PROSITE" id="PS51012">
    <property type="entry name" value="ABC_TM2"/>
    <property type="match status" value="1"/>
</dbReference>
<feature type="transmembrane region" description="Helical" evidence="6">
    <location>
        <begin position="151"/>
        <end position="174"/>
    </location>
</feature>
<dbReference type="InterPro" id="IPR047817">
    <property type="entry name" value="ABC2_TM_bact-type"/>
</dbReference>
<comment type="similarity">
    <text evidence="6">Belongs to the ABC-2 integral membrane protein family.</text>
</comment>
<keyword evidence="5" id="KW-0046">Antibiotic resistance</keyword>
<evidence type="ECO:0000256" key="2">
    <source>
        <dbReference type="ARBA" id="ARBA00022692"/>
    </source>
</evidence>
<feature type="transmembrane region" description="Helical" evidence="6">
    <location>
        <begin position="238"/>
        <end position="257"/>
    </location>
</feature>
<dbReference type="Pfam" id="PF01061">
    <property type="entry name" value="ABC2_membrane"/>
    <property type="match status" value="1"/>
</dbReference>
<evidence type="ECO:0000313" key="8">
    <source>
        <dbReference type="EMBL" id="MCP2170065.1"/>
    </source>
</evidence>
<evidence type="ECO:0000256" key="1">
    <source>
        <dbReference type="ARBA" id="ARBA00004141"/>
    </source>
</evidence>
<dbReference type="RefSeq" id="WP_253779825.1">
    <property type="nucleotide sequence ID" value="NZ_JAMTCK010000024.1"/>
</dbReference>
<dbReference type="PRINTS" id="PR00164">
    <property type="entry name" value="ABC2TRNSPORT"/>
</dbReference>
<keyword evidence="2 6" id="KW-0812">Transmembrane</keyword>
<dbReference type="Proteomes" id="UP001206128">
    <property type="component" value="Unassembled WGS sequence"/>
</dbReference>
<feature type="transmembrane region" description="Helical" evidence="6">
    <location>
        <begin position="32"/>
        <end position="54"/>
    </location>
</feature>
<dbReference type="InterPro" id="IPR000412">
    <property type="entry name" value="ABC_2_transport"/>
</dbReference>
<gene>
    <name evidence="8" type="ORF">LX83_006953</name>
</gene>
<dbReference type="GO" id="GO:0046677">
    <property type="term" value="P:response to antibiotic"/>
    <property type="evidence" value="ECO:0007669"/>
    <property type="project" value="UniProtKB-KW"/>
</dbReference>
<keyword evidence="6" id="KW-0813">Transport</keyword>
<accession>A0AAE3GL55</accession>
<dbReference type="PANTHER" id="PTHR43229">
    <property type="entry name" value="NODULATION PROTEIN J"/>
    <property type="match status" value="1"/>
</dbReference>
<evidence type="ECO:0000256" key="5">
    <source>
        <dbReference type="ARBA" id="ARBA00023251"/>
    </source>
</evidence>
<dbReference type="GO" id="GO:0043190">
    <property type="term" value="C:ATP-binding cassette (ABC) transporter complex"/>
    <property type="evidence" value="ECO:0007669"/>
    <property type="project" value="InterPro"/>
</dbReference>
<feature type="transmembrane region" description="Helical" evidence="6">
    <location>
        <begin position="124"/>
        <end position="145"/>
    </location>
</feature>
<evidence type="ECO:0000256" key="6">
    <source>
        <dbReference type="RuleBase" id="RU361157"/>
    </source>
</evidence>
<keyword evidence="9" id="KW-1185">Reference proteome</keyword>
<keyword evidence="6" id="KW-1003">Cell membrane</keyword>
<dbReference type="AlphaFoldDB" id="A0AAE3GL55"/>
<keyword evidence="4 6" id="KW-0472">Membrane</keyword>
<dbReference type="InterPro" id="IPR013525">
    <property type="entry name" value="ABC2_TM"/>
</dbReference>
<reference evidence="8" key="1">
    <citation type="submission" date="2022-06" db="EMBL/GenBank/DDBJ databases">
        <title>Genomic Encyclopedia of Archaeal and Bacterial Type Strains, Phase II (KMG-II): from individual species to whole genera.</title>
        <authorList>
            <person name="Goeker M."/>
        </authorList>
    </citation>
    <scope>NUCLEOTIDE SEQUENCE</scope>
    <source>
        <strain evidence="8">DSM 43935</strain>
    </source>
</reference>
<protein>
    <recommendedName>
        <fullName evidence="6">Transport permease protein</fullName>
    </recommendedName>
</protein>
<dbReference type="PIRSF" id="PIRSF006648">
    <property type="entry name" value="DrrB"/>
    <property type="match status" value="1"/>
</dbReference>
<dbReference type="EMBL" id="JAMTCK010000024">
    <property type="protein sequence ID" value="MCP2170065.1"/>
    <property type="molecule type" value="Genomic_DNA"/>
</dbReference>
<name>A0AAE3GL55_9PSEU</name>
<feature type="domain" description="ABC transmembrane type-2" evidence="7">
    <location>
        <begin position="31"/>
        <end position="263"/>
    </location>
</feature>
<feature type="transmembrane region" description="Helical" evidence="6">
    <location>
        <begin position="69"/>
        <end position="91"/>
    </location>
</feature>
<evidence type="ECO:0000313" key="9">
    <source>
        <dbReference type="Proteomes" id="UP001206128"/>
    </source>
</evidence>
<comment type="caution">
    <text evidence="8">The sequence shown here is derived from an EMBL/GenBank/DDBJ whole genome shotgun (WGS) entry which is preliminary data.</text>
</comment>
<evidence type="ECO:0000256" key="4">
    <source>
        <dbReference type="ARBA" id="ARBA00023136"/>
    </source>
</evidence>
<proteinExistence type="inferred from homology"/>
<organism evidence="8 9">
    <name type="scientific">Goodfellowiella coeruleoviolacea</name>
    <dbReference type="NCBI Taxonomy" id="334858"/>
    <lineage>
        <taxon>Bacteria</taxon>
        <taxon>Bacillati</taxon>
        <taxon>Actinomycetota</taxon>
        <taxon>Actinomycetes</taxon>
        <taxon>Pseudonocardiales</taxon>
        <taxon>Pseudonocardiaceae</taxon>
        <taxon>Goodfellowiella</taxon>
    </lineage>
</organism>
<feature type="transmembrane region" description="Helical" evidence="6">
    <location>
        <begin position="186"/>
        <end position="209"/>
    </location>
</feature>
<sequence length="266" mass="28330">MNAETWRGCGAPRQIAVLTVWCLRTLVSDRRVVVFSVLQPLIMLVLFTQVFGAVANPANFPPGVSYVDYLLPAVLVTTGIGPAVAAGASLVREMDRGALTRFRAMPLGLHWVLLARSLSDMSRVGVQSVVLLASGALLFGFTAHGGVLGSVAALLVALLVIWTLMWIFIAFAAWLRSPEIMQSIGFVLVFPLMFASSAFVPVANLPGWLQVVATVNPMTYAVNAARHLSMGEPVGTSVLLAITTSVGLLAVAGFLAARGFRRPLTR</sequence>
<dbReference type="GO" id="GO:0140359">
    <property type="term" value="F:ABC-type transporter activity"/>
    <property type="evidence" value="ECO:0007669"/>
    <property type="project" value="InterPro"/>
</dbReference>
<comment type="subcellular location">
    <subcellularLocation>
        <location evidence="6">Cell membrane</location>
        <topology evidence="6">Multi-pass membrane protein</topology>
    </subcellularLocation>
    <subcellularLocation>
        <location evidence="1">Membrane</location>
        <topology evidence="1">Multi-pass membrane protein</topology>
    </subcellularLocation>
</comment>
<dbReference type="InterPro" id="IPR051784">
    <property type="entry name" value="Nod_factor_ABC_transporter"/>
</dbReference>